<name>A0ACD5EX62_9HYPH</name>
<dbReference type="EMBL" id="CP171854">
    <property type="protein sequence ID" value="XKM43670.1"/>
    <property type="molecule type" value="Genomic_DNA"/>
</dbReference>
<gene>
    <name evidence="1" type="ORF">A4U53_039795</name>
</gene>
<protein>
    <submittedName>
        <fullName evidence="1">Uncharacterized protein</fullName>
    </submittedName>
</protein>
<sequence length="61" mass="6567">MPVLVGAGPVQTVSGAHICVWVEVKPALSRGVPSQIERLEAATVDLYEVLLQRKDARTSHS</sequence>
<keyword evidence="1" id="KW-0614">Plasmid</keyword>
<dbReference type="Proteomes" id="UP000078465">
    <property type="component" value="Plasmid unnamed1"/>
</dbReference>
<accession>A0ACD5EX62</accession>
<evidence type="ECO:0000313" key="2">
    <source>
        <dbReference type="Proteomes" id="UP000078465"/>
    </source>
</evidence>
<reference evidence="1" key="1">
    <citation type="submission" date="2024-10" db="EMBL/GenBank/DDBJ databases">
        <title>Strain of Rhizobium-related bacteria isolated fromm roots of Vavilovia formosa.</title>
        <authorList>
            <person name="Kimeklis A."/>
            <person name="Afonin A."/>
        </authorList>
    </citation>
    <scope>NUCLEOTIDE SEQUENCE</scope>
    <source>
        <strain evidence="1">Vaf-46</strain>
    </source>
</reference>
<organism evidence="1 2">
    <name type="scientific">Rhizobium ruizarguesonis</name>
    <dbReference type="NCBI Taxonomy" id="2081791"/>
    <lineage>
        <taxon>Bacteria</taxon>
        <taxon>Pseudomonadati</taxon>
        <taxon>Pseudomonadota</taxon>
        <taxon>Alphaproteobacteria</taxon>
        <taxon>Hyphomicrobiales</taxon>
        <taxon>Rhizobiaceae</taxon>
        <taxon>Rhizobium/Agrobacterium group</taxon>
        <taxon>Rhizobium</taxon>
    </lineage>
</organism>
<geneLocation type="plasmid" evidence="1 2">
    <name>unnamed1</name>
</geneLocation>
<proteinExistence type="predicted"/>
<evidence type="ECO:0000313" key="1">
    <source>
        <dbReference type="EMBL" id="XKM43670.1"/>
    </source>
</evidence>